<accession>A0ABD6I126</accession>
<evidence type="ECO:0000313" key="3">
    <source>
        <dbReference type="Proteomes" id="UP000443014"/>
    </source>
</evidence>
<name>A0ABD6I126_SERMA</name>
<gene>
    <name evidence="2" type="ORF">GMA22_08340</name>
</gene>
<organism evidence="2 3">
    <name type="scientific">Serratia marcescens</name>
    <dbReference type="NCBI Taxonomy" id="615"/>
    <lineage>
        <taxon>Bacteria</taxon>
        <taxon>Pseudomonadati</taxon>
        <taxon>Pseudomonadota</taxon>
        <taxon>Gammaproteobacteria</taxon>
        <taxon>Enterobacterales</taxon>
        <taxon>Yersiniaceae</taxon>
        <taxon>Serratia</taxon>
    </lineage>
</organism>
<dbReference type="InterPro" id="IPR022009">
    <property type="entry name" value="Resctriction_endonuc_II_NotI"/>
</dbReference>
<dbReference type="Proteomes" id="UP000443014">
    <property type="component" value="Unassembled WGS sequence"/>
</dbReference>
<feature type="domain" description="Restriction endonuclease type II NotI" evidence="1">
    <location>
        <begin position="47"/>
        <end position="284"/>
    </location>
</feature>
<dbReference type="RefSeq" id="WP_156865745.1">
    <property type="nucleotide sequence ID" value="NZ_WNKC01000002.1"/>
</dbReference>
<evidence type="ECO:0000259" key="1">
    <source>
        <dbReference type="Pfam" id="PF12183"/>
    </source>
</evidence>
<dbReference type="Pfam" id="PF12183">
    <property type="entry name" value="NotI"/>
    <property type="match status" value="1"/>
</dbReference>
<proteinExistence type="predicted"/>
<reference evidence="2 3" key="1">
    <citation type="submission" date="2019-11" db="EMBL/GenBank/DDBJ databases">
        <title>Whole genome sequence of a plant growth promoting strain Serratia marcescens BTL07 isolated from the rhizoplane of Chili (Capsicum annuum).</title>
        <authorList>
            <person name="Dutta S."/>
            <person name="Khatun A."/>
            <person name="Gupta D.R."/>
            <person name="Surovy M.Z."/>
            <person name="Rahman M.M."/>
            <person name="Mahmud N.U."/>
            <person name="Emes R."/>
            <person name="Warry A."/>
            <person name="West H."/>
            <person name="Clarke M.L."/>
            <person name="Islam M.T."/>
        </authorList>
    </citation>
    <scope>NUCLEOTIDE SEQUENCE [LARGE SCALE GENOMIC DNA]</scope>
    <source>
        <strain evidence="2 3">BTL07</strain>
    </source>
</reference>
<dbReference type="AlphaFoldDB" id="A0ABD6I126"/>
<protein>
    <recommendedName>
        <fullName evidence="1">Restriction endonuclease type II NotI domain-containing protein</fullName>
    </recommendedName>
</protein>
<dbReference type="EMBL" id="WNKC01000002">
    <property type="protein sequence ID" value="MVF03261.1"/>
    <property type="molecule type" value="Genomic_DNA"/>
</dbReference>
<comment type="caution">
    <text evidence="2">The sequence shown here is derived from an EMBL/GenBank/DDBJ whole genome shotgun (WGS) entry which is preliminary data.</text>
</comment>
<sequence>MARAPIPRYGIAEWFGNNITTMTPEERKRFGQLAADQDQTGDISNAPLCPFLSTLVPAARCNKASGVCSIRRFSPGLDGSGIPVANDKIVTVCPSRFLQPLDNGKNLFVWISEKMLDADNPTVVKETPFLRKVSDYSTGDNSDDEEGEGKKAGRIDWILVNPATMNAGELEWCAVETQALYFSGDKMRPEFDAYAAAPSPVLFPVGRRRPDYRSSGPKRLSPQLDVKVPVLRNWGKKVVVVIDRYFYDNMNALADAYPRARNDQERRDNSDVAWFVVDYDDALNMTTSAVIFTTLESSRRALNATEPLNKADFTRNLKQVIDDRSRTNKVFKASE</sequence>
<evidence type="ECO:0000313" key="2">
    <source>
        <dbReference type="EMBL" id="MVF03261.1"/>
    </source>
</evidence>